<dbReference type="GO" id="GO:0030001">
    <property type="term" value="P:metal ion transport"/>
    <property type="evidence" value="ECO:0007669"/>
    <property type="project" value="InterPro"/>
</dbReference>
<feature type="signal peptide" evidence="6">
    <location>
        <begin position="1"/>
        <end position="27"/>
    </location>
</feature>
<evidence type="ECO:0000256" key="1">
    <source>
        <dbReference type="ARBA" id="ARBA00004196"/>
    </source>
</evidence>
<dbReference type="EMBL" id="FMZZ01000019">
    <property type="protein sequence ID" value="SDD83436.1"/>
    <property type="molecule type" value="Genomic_DNA"/>
</dbReference>
<dbReference type="SUPFAM" id="SSF53807">
    <property type="entry name" value="Helical backbone' metal receptor"/>
    <property type="match status" value="1"/>
</dbReference>
<dbReference type="AlphaFoldDB" id="A0A1G6Y1D4"/>
<evidence type="ECO:0000256" key="5">
    <source>
        <dbReference type="SAM" id="MobiDB-lite"/>
    </source>
</evidence>
<evidence type="ECO:0000313" key="7">
    <source>
        <dbReference type="EMBL" id="SDD83436.1"/>
    </source>
</evidence>
<reference evidence="8" key="1">
    <citation type="submission" date="2016-10" db="EMBL/GenBank/DDBJ databases">
        <authorList>
            <person name="Varghese N."/>
            <person name="Submissions S."/>
        </authorList>
    </citation>
    <scope>NUCLEOTIDE SEQUENCE [LARGE SCALE GENOMIC DNA]</scope>
    <source>
        <strain evidence="8">IBRC-M 10403</strain>
    </source>
</reference>
<feature type="region of interest" description="Disordered" evidence="5">
    <location>
        <begin position="127"/>
        <end position="146"/>
    </location>
</feature>
<dbReference type="RefSeq" id="WP_091456706.1">
    <property type="nucleotide sequence ID" value="NZ_FMZZ01000019.1"/>
</dbReference>
<dbReference type="Pfam" id="PF01297">
    <property type="entry name" value="ZnuA"/>
    <property type="match status" value="1"/>
</dbReference>
<keyword evidence="2" id="KW-0813">Transport</keyword>
<evidence type="ECO:0000313" key="8">
    <source>
        <dbReference type="Proteomes" id="UP000199501"/>
    </source>
</evidence>
<dbReference type="InterPro" id="IPR006127">
    <property type="entry name" value="ZnuA-like"/>
</dbReference>
<feature type="chain" id="PRO_5039361636" evidence="6">
    <location>
        <begin position="28"/>
        <end position="323"/>
    </location>
</feature>
<name>A0A1G6Y1D4_9PSEU</name>
<evidence type="ECO:0000256" key="6">
    <source>
        <dbReference type="SAM" id="SignalP"/>
    </source>
</evidence>
<organism evidence="7 8">
    <name type="scientific">Actinokineospora iranica</name>
    <dbReference type="NCBI Taxonomy" id="1271860"/>
    <lineage>
        <taxon>Bacteria</taxon>
        <taxon>Bacillati</taxon>
        <taxon>Actinomycetota</taxon>
        <taxon>Actinomycetes</taxon>
        <taxon>Pseudonocardiales</taxon>
        <taxon>Pseudonocardiaceae</taxon>
        <taxon>Actinokineospora</taxon>
    </lineage>
</organism>
<dbReference type="GO" id="GO:0030313">
    <property type="term" value="C:cell envelope"/>
    <property type="evidence" value="ECO:0007669"/>
    <property type="project" value="UniProtKB-SubCell"/>
</dbReference>
<keyword evidence="8" id="KW-1185">Reference proteome</keyword>
<dbReference type="PANTHER" id="PTHR42953">
    <property type="entry name" value="HIGH-AFFINITY ZINC UPTAKE SYSTEM PROTEIN ZNUA-RELATED"/>
    <property type="match status" value="1"/>
</dbReference>
<dbReference type="Gene3D" id="3.40.50.1980">
    <property type="entry name" value="Nitrogenase molybdenum iron protein domain"/>
    <property type="match status" value="2"/>
</dbReference>
<dbReference type="STRING" id="1271860.SAMN05216174_11978"/>
<sequence>MTSRPRRSGTALTGLATLTLLGAAACGDSPSTPAGPAADNKISVVASTNVWASVAQAVGGDAVTVKAILSDPGADPHGYEAKPSDATAFEGAKVALSNGGGYDDFFTGLADTAGKDARKIVAFDLSGKGKEEEGHESEAPDADGHAHEVNEHVWYDLPTVRKVADKLAEELTAAAPDKKDVFTANATAFGGKLDELAKRAAEIGAAKPGAKVVAPEPVAGYLLETAGLDDVTPEAFAEAIEEETDPPAAAVAETEALVTGKQVAAVVYNEQTETPITEQLKGKATAAGVPVVGVTETLPEGATGYLDWMSKQVDALAGAVAKA</sequence>
<dbReference type="InterPro" id="IPR050492">
    <property type="entry name" value="Bact_metal-bind_prot9"/>
</dbReference>
<dbReference type="PANTHER" id="PTHR42953:SF1">
    <property type="entry name" value="METAL-BINDING PROTEIN HI_0362-RELATED"/>
    <property type="match status" value="1"/>
</dbReference>
<proteinExistence type="predicted"/>
<evidence type="ECO:0000256" key="2">
    <source>
        <dbReference type="ARBA" id="ARBA00022448"/>
    </source>
</evidence>
<keyword evidence="3" id="KW-0479">Metal-binding</keyword>
<evidence type="ECO:0000256" key="4">
    <source>
        <dbReference type="ARBA" id="ARBA00022729"/>
    </source>
</evidence>
<dbReference type="GO" id="GO:0046872">
    <property type="term" value="F:metal ion binding"/>
    <property type="evidence" value="ECO:0007669"/>
    <property type="project" value="UniProtKB-KW"/>
</dbReference>
<keyword evidence="4 6" id="KW-0732">Signal</keyword>
<dbReference type="Proteomes" id="UP000199501">
    <property type="component" value="Unassembled WGS sequence"/>
</dbReference>
<dbReference type="OrthoDB" id="5296019at2"/>
<dbReference type="PROSITE" id="PS51257">
    <property type="entry name" value="PROKAR_LIPOPROTEIN"/>
    <property type="match status" value="1"/>
</dbReference>
<evidence type="ECO:0000256" key="3">
    <source>
        <dbReference type="ARBA" id="ARBA00022723"/>
    </source>
</evidence>
<protein>
    <submittedName>
        <fullName evidence="7">Zinc/manganese transport system substrate-binding protein</fullName>
    </submittedName>
</protein>
<accession>A0A1G6Y1D4</accession>
<gene>
    <name evidence="7" type="ORF">SAMN05216174_11978</name>
</gene>
<comment type="subcellular location">
    <subcellularLocation>
        <location evidence="1">Cell envelope</location>
    </subcellularLocation>
</comment>